<dbReference type="STRING" id="530584.SAMN05421630_1028"/>
<keyword evidence="3" id="KW-0274">FAD</keyword>
<evidence type="ECO:0000256" key="2">
    <source>
        <dbReference type="ARBA" id="ARBA00022630"/>
    </source>
</evidence>
<dbReference type="KEGG" id="pmad:BAY61_05025"/>
<dbReference type="Gene3D" id="3.30.70.2450">
    <property type="match status" value="1"/>
</dbReference>
<dbReference type="InterPro" id="IPR050641">
    <property type="entry name" value="RIFMO-like"/>
</dbReference>
<dbReference type="OrthoDB" id="8670884at2"/>
<dbReference type="AlphaFoldDB" id="A0A222VKL2"/>
<dbReference type="InterPro" id="IPR036188">
    <property type="entry name" value="FAD/NAD-bd_sf"/>
</dbReference>
<dbReference type="PANTHER" id="PTHR43004">
    <property type="entry name" value="TRK SYSTEM POTASSIUM UPTAKE PROTEIN"/>
    <property type="match status" value="1"/>
</dbReference>
<keyword evidence="5" id="KW-1185">Reference proteome</keyword>
<dbReference type="Proteomes" id="UP000199494">
    <property type="component" value="Unassembled WGS sequence"/>
</dbReference>
<keyword evidence="2" id="KW-0285">Flavoprotein</keyword>
<dbReference type="SUPFAM" id="SSF51905">
    <property type="entry name" value="FAD/NAD(P)-binding domain"/>
    <property type="match status" value="1"/>
</dbReference>
<dbReference type="EMBL" id="FMZE01000002">
    <property type="protein sequence ID" value="SDC41490.1"/>
    <property type="molecule type" value="Genomic_DNA"/>
</dbReference>
<comment type="cofactor">
    <cofactor evidence="1">
        <name>FAD</name>
        <dbReference type="ChEBI" id="CHEBI:57692"/>
    </cofactor>
</comment>
<name>A0A222VKL2_9PSEU</name>
<evidence type="ECO:0000256" key="3">
    <source>
        <dbReference type="ARBA" id="ARBA00022827"/>
    </source>
</evidence>
<dbReference type="Gene3D" id="3.50.50.60">
    <property type="entry name" value="FAD/NAD(P)-binding domain"/>
    <property type="match status" value="1"/>
</dbReference>
<sequence length="509" mass="54571">MKTLIVGAGPTGMTAALVLAANGVDSRIIDKRPEPQHTSRALGLQARSMEVLAGLGVSEQVERVAYRLFGASIMSGDRPIAEMDWVPPESRYPYTYVVPQAGLEAILRGRLDEFGVRIDRGAEAVDVTSSGSGVTATLDDGRTIEADWAVGADGARSRVREAAGIAFPQRSTGEVYYLADAILDLPARLRAQVEGPAEDGERSGSAMWLGPHGPFMLMRLPGDERLWRVFVDMSDTAADGDLPPLTTRALETLIAERGPRGTRVDALQWTSVFHTRLGLADAYRSGRVFLAGDAAHVFPPFGGQGMNLGIQDAVNVAWRLAGVANGAPATLLDGYESERRPIAAATIRDVEARRRLYALRNSLARGARDLLFRAGASSRGAKRKASLQNSQLATSYRDVIPGGDGGPLPRAGDRAPDGRLGETTVHDLLAPDHVTLLCFDPSAHETTIEREPGLTTVTIAGQDSLLRRAYGLAKGRSDVVLVRPDGHVQRRGSDLEGARREIPALVGRR</sequence>
<gene>
    <name evidence="4" type="ORF">SAMN05421630_1028</name>
</gene>
<dbReference type="InterPro" id="IPR002938">
    <property type="entry name" value="FAD-bd"/>
</dbReference>
<dbReference type="GO" id="GO:0071949">
    <property type="term" value="F:FAD binding"/>
    <property type="evidence" value="ECO:0007669"/>
    <property type="project" value="InterPro"/>
</dbReference>
<dbReference type="Gene3D" id="3.40.30.120">
    <property type="match status" value="1"/>
</dbReference>
<evidence type="ECO:0000313" key="5">
    <source>
        <dbReference type="Proteomes" id="UP000199494"/>
    </source>
</evidence>
<organism evidence="4 5">
    <name type="scientific">Prauserella marina</name>
    <dbReference type="NCBI Taxonomy" id="530584"/>
    <lineage>
        <taxon>Bacteria</taxon>
        <taxon>Bacillati</taxon>
        <taxon>Actinomycetota</taxon>
        <taxon>Actinomycetes</taxon>
        <taxon>Pseudonocardiales</taxon>
        <taxon>Pseudonocardiaceae</taxon>
        <taxon>Prauserella</taxon>
    </lineage>
</organism>
<dbReference type="RefSeq" id="WP_091799054.1">
    <property type="nucleotide sequence ID" value="NZ_CP016353.1"/>
</dbReference>
<dbReference type="GO" id="GO:0016709">
    <property type="term" value="F:oxidoreductase activity, acting on paired donors, with incorporation or reduction of molecular oxygen, NAD(P)H as one donor, and incorporation of one atom of oxygen"/>
    <property type="evidence" value="ECO:0007669"/>
    <property type="project" value="UniProtKB-ARBA"/>
</dbReference>
<protein>
    <submittedName>
        <fullName evidence="4">4,5-epoxidase</fullName>
    </submittedName>
</protein>
<evidence type="ECO:0000313" key="4">
    <source>
        <dbReference type="EMBL" id="SDC41490.1"/>
    </source>
</evidence>
<dbReference type="PANTHER" id="PTHR43004:SF19">
    <property type="entry name" value="BINDING MONOOXYGENASE, PUTATIVE (JCVI)-RELATED"/>
    <property type="match status" value="1"/>
</dbReference>
<dbReference type="PRINTS" id="PR00420">
    <property type="entry name" value="RNGMNOXGNASE"/>
</dbReference>
<evidence type="ECO:0000256" key="1">
    <source>
        <dbReference type="ARBA" id="ARBA00001974"/>
    </source>
</evidence>
<reference evidence="4 5" key="1">
    <citation type="submission" date="2016-10" db="EMBL/GenBank/DDBJ databases">
        <authorList>
            <person name="de Groot N.N."/>
        </authorList>
    </citation>
    <scope>NUCLEOTIDE SEQUENCE [LARGE SCALE GENOMIC DNA]</scope>
    <source>
        <strain evidence="4 5">CGMCC 4.5506</strain>
    </source>
</reference>
<accession>A0A222VKL2</accession>
<proteinExistence type="predicted"/>
<dbReference type="Pfam" id="PF01494">
    <property type="entry name" value="FAD_binding_3"/>
    <property type="match status" value="1"/>
</dbReference>